<sequence length="775" mass="86819">MRNMQVQNDMKIPSFTQQEKPLELKAGDVYQATIKDKISDHEAVLQIRGQEVKVSIQGNFPSSGNLSIEVKDTKQAMPVVKALPQTEAAVNQQKTVPFVMGNTKLPDDLKAAVNLLMKHNIPLEQTTLNQVKSFMEHETGTTTQKLETIAAIINKGLDLTKSQLQAVHQALHSSSIEQLVQDIAPGFDQKTMEAIKGNTTVILSKNRNITQSDQLYRVGMDKVNEVLEKLAQGIKDPQKLRLIDSLQKELIKEGGLERVIKLLHANFSSELKADPALSSLVKDAIKLGSLSQSFLFEAVEKSNVQTNQANTIQQAIKMVQKSPNMNELMQFIKEQLIDSTNLSTIESESLRNVVEHAEQLQSSGRELAARKELMTELHAINKNHKLPVTAPISEDTAYQVNDDFLATLPIQSKDVIVTTITKKLSQAAIDFKEIKREISNNLQSIIKLFDMFKQNAGNQAKPLLESTIKQLDKAILRSDFMLYTDMTTEKKLLQASSQLNEAKKLLSTGNFSDANKIVSEVKTMMDKLIFKPSNVKVQHFVTKEFLQQEEPSLSKQLVHSLNESNQTLKQSPSARQAFEFVRNLGLTYESEQAHSLFTKGQGQASLDSTVKGILQRLAQTEGNPTIDQALQNLTGQQLLSRSDQSSTQSLMFALPFLIQNKVENVKVYINSKNQSEKIDWEHCSLYFLFETKKLGEVGILLSSSDRTLNLTIKNDRQGFKEKITPLAEVAKERLKEIGYNIGTIQFTRLTESNKSLTPKVDSEKKNITRGLDFTI</sequence>
<evidence type="ECO:0000313" key="2">
    <source>
        <dbReference type="Proteomes" id="UP000595512"/>
    </source>
</evidence>
<dbReference type="KEGG" id="hspo:JGZ69_11370"/>
<protein>
    <recommendedName>
        <fullName evidence="3">Flagellar hook-length control protein-like C-terminal domain-containing protein</fullName>
    </recommendedName>
</protein>
<dbReference type="AlphaFoldDB" id="A0AB37HNQ3"/>
<name>A0AB37HNQ3_9BACI</name>
<dbReference type="EMBL" id="CP066701">
    <property type="protein sequence ID" value="QQX27295.1"/>
    <property type="molecule type" value="Genomic_DNA"/>
</dbReference>
<proteinExistence type="predicted"/>
<accession>A0AB37HNQ3</accession>
<dbReference type="RefSeq" id="WP_202299937.1">
    <property type="nucleotide sequence ID" value="NZ_CP066701.1"/>
</dbReference>
<dbReference type="Proteomes" id="UP000595512">
    <property type="component" value="Chromosome"/>
</dbReference>
<organism evidence="1 2">
    <name type="scientific">Heyndrickxia sporothermodurans</name>
    <dbReference type="NCBI Taxonomy" id="46224"/>
    <lineage>
        <taxon>Bacteria</taxon>
        <taxon>Bacillati</taxon>
        <taxon>Bacillota</taxon>
        <taxon>Bacilli</taxon>
        <taxon>Bacillales</taxon>
        <taxon>Bacillaceae</taxon>
        <taxon>Heyndrickxia</taxon>
    </lineage>
</organism>
<evidence type="ECO:0000313" key="1">
    <source>
        <dbReference type="EMBL" id="QQX27295.1"/>
    </source>
</evidence>
<evidence type="ECO:0008006" key="3">
    <source>
        <dbReference type="Google" id="ProtNLM"/>
    </source>
</evidence>
<gene>
    <name evidence="1" type="ORF">JGZ69_11370</name>
</gene>
<reference evidence="1 2" key="1">
    <citation type="submission" date="2020-12" db="EMBL/GenBank/DDBJ databases">
        <title>Taxonomic evaluation of the Bacillus sporothermodurans group of bacteria based on whole genome sequences.</title>
        <authorList>
            <person name="Fiedler G."/>
            <person name="Herbstmann A.-D."/>
            <person name="Doll E."/>
            <person name="Wenning M."/>
            <person name="Brinks E."/>
            <person name="Kabisch J."/>
            <person name="Breitenwieser F."/>
            <person name="Lappann M."/>
            <person name="Boehnlein C."/>
            <person name="Franz C."/>
        </authorList>
    </citation>
    <scope>NUCLEOTIDE SEQUENCE [LARGE SCALE GENOMIC DNA]</scope>
    <source>
        <strain evidence="1 2">DSM 10599</strain>
    </source>
</reference>